<dbReference type="GO" id="GO:0002949">
    <property type="term" value="P:tRNA threonylcarbamoyladenosine modification"/>
    <property type="evidence" value="ECO:0007669"/>
    <property type="project" value="InterPro"/>
</dbReference>
<dbReference type="InterPro" id="IPR027417">
    <property type="entry name" value="P-loop_NTPase"/>
</dbReference>
<gene>
    <name evidence="11" type="ORF">SAMN05444142_11624</name>
</gene>
<evidence type="ECO:0000256" key="8">
    <source>
        <dbReference type="ARBA" id="ARBA00022840"/>
    </source>
</evidence>
<sequence>MSPETRHLTLHLSTADDTARLATRLGAGLRAGDVLLLDGPIGAGKTHFARALIRSLLAAPEDVPSPTFTLVQSYDGPECEIWHSDLYRLGHPDEVVELGLTDAFDTAICLVEWPDRLGDLAPDSALTLAFAPGPEEEARAVAISWQDARWDDRMKELADG</sequence>
<dbReference type="InterPro" id="IPR003442">
    <property type="entry name" value="T6A_TsaE"/>
</dbReference>
<dbReference type="RefSeq" id="WP_149789413.1">
    <property type="nucleotide sequence ID" value="NZ_FNIO01000009.1"/>
</dbReference>
<evidence type="ECO:0000256" key="9">
    <source>
        <dbReference type="ARBA" id="ARBA00022842"/>
    </source>
</evidence>
<dbReference type="SUPFAM" id="SSF52540">
    <property type="entry name" value="P-loop containing nucleoside triphosphate hydrolases"/>
    <property type="match status" value="1"/>
</dbReference>
<keyword evidence="6" id="KW-0479">Metal-binding</keyword>
<evidence type="ECO:0000256" key="5">
    <source>
        <dbReference type="ARBA" id="ARBA00022694"/>
    </source>
</evidence>
<dbReference type="GO" id="GO:0005737">
    <property type="term" value="C:cytoplasm"/>
    <property type="evidence" value="ECO:0007669"/>
    <property type="project" value="UniProtKB-SubCell"/>
</dbReference>
<keyword evidence="7" id="KW-0547">Nucleotide-binding</keyword>
<dbReference type="EMBL" id="FQZZ01000016">
    <property type="protein sequence ID" value="SHK99801.1"/>
    <property type="molecule type" value="Genomic_DNA"/>
</dbReference>
<comment type="subcellular location">
    <subcellularLocation>
        <location evidence="1">Cytoplasm</location>
    </subcellularLocation>
</comment>
<dbReference type="PANTHER" id="PTHR33540">
    <property type="entry name" value="TRNA THREONYLCARBAMOYLADENOSINE BIOSYNTHESIS PROTEIN TSAE"/>
    <property type="match status" value="1"/>
</dbReference>
<dbReference type="Gene3D" id="3.40.50.300">
    <property type="entry name" value="P-loop containing nucleotide triphosphate hydrolases"/>
    <property type="match status" value="1"/>
</dbReference>
<evidence type="ECO:0000256" key="3">
    <source>
        <dbReference type="ARBA" id="ARBA00019010"/>
    </source>
</evidence>
<evidence type="ECO:0000256" key="7">
    <source>
        <dbReference type="ARBA" id="ARBA00022741"/>
    </source>
</evidence>
<keyword evidence="4" id="KW-0963">Cytoplasm</keyword>
<keyword evidence="12" id="KW-1185">Reference proteome</keyword>
<dbReference type="AlphaFoldDB" id="A0A1H0M9Y9"/>
<organism evidence="11 12">
    <name type="scientific">Lutimaribacter pacificus</name>
    <dbReference type="NCBI Taxonomy" id="391948"/>
    <lineage>
        <taxon>Bacteria</taxon>
        <taxon>Pseudomonadati</taxon>
        <taxon>Pseudomonadota</taxon>
        <taxon>Alphaproteobacteria</taxon>
        <taxon>Rhodobacterales</taxon>
        <taxon>Roseobacteraceae</taxon>
        <taxon>Lutimaribacter</taxon>
    </lineage>
</organism>
<keyword evidence="8" id="KW-0067">ATP-binding</keyword>
<protein>
    <recommendedName>
        <fullName evidence="3">tRNA threonylcarbamoyladenosine biosynthesis protein TsaE</fullName>
    </recommendedName>
    <alternativeName>
        <fullName evidence="10">t(6)A37 threonylcarbamoyladenosine biosynthesis protein TsaE</fullName>
    </alternativeName>
</protein>
<name>A0A1H0M9Y9_9RHOB</name>
<dbReference type="GO" id="GO:0046872">
    <property type="term" value="F:metal ion binding"/>
    <property type="evidence" value="ECO:0007669"/>
    <property type="project" value="UniProtKB-KW"/>
</dbReference>
<reference evidence="11 12" key="1">
    <citation type="submission" date="2016-11" db="EMBL/GenBank/DDBJ databases">
        <authorList>
            <person name="Varghese N."/>
            <person name="Submissions S."/>
        </authorList>
    </citation>
    <scope>NUCLEOTIDE SEQUENCE [LARGE SCALE GENOMIC DNA]</scope>
    <source>
        <strain evidence="11 12">DSM 29620</strain>
    </source>
</reference>
<proteinExistence type="inferred from homology"/>
<evidence type="ECO:0000313" key="11">
    <source>
        <dbReference type="EMBL" id="SHK99801.1"/>
    </source>
</evidence>
<keyword evidence="5" id="KW-0819">tRNA processing</keyword>
<keyword evidence="9" id="KW-0460">Magnesium</keyword>
<evidence type="ECO:0000256" key="2">
    <source>
        <dbReference type="ARBA" id="ARBA00007599"/>
    </source>
</evidence>
<evidence type="ECO:0000256" key="10">
    <source>
        <dbReference type="ARBA" id="ARBA00032441"/>
    </source>
</evidence>
<accession>A0A1H0M9Y9</accession>
<evidence type="ECO:0000313" key="12">
    <source>
        <dbReference type="Proteomes" id="UP000324252"/>
    </source>
</evidence>
<evidence type="ECO:0000256" key="1">
    <source>
        <dbReference type="ARBA" id="ARBA00004496"/>
    </source>
</evidence>
<evidence type="ECO:0000256" key="6">
    <source>
        <dbReference type="ARBA" id="ARBA00022723"/>
    </source>
</evidence>
<dbReference type="PANTHER" id="PTHR33540:SF2">
    <property type="entry name" value="TRNA THREONYLCARBAMOYLADENOSINE BIOSYNTHESIS PROTEIN TSAE"/>
    <property type="match status" value="1"/>
</dbReference>
<dbReference type="OrthoDB" id="9800307at2"/>
<dbReference type="Pfam" id="PF02367">
    <property type="entry name" value="TsaE"/>
    <property type="match status" value="1"/>
</dbReference>
<dbReference type="NCBIfam" id="TIGR00150">
    <property type="entry name" value="T6A_YjeE"/>
    <property type="match status" value="1"/>
</dbReference>
<evidence type="ECO:0000256" key="4">
    <source>
        <dbReference type="ARBA" id="ARBA00022490"/>
    </source>
</evidence>
<dbReference type="GO" id="GO:0005524">
    <property type="term" value="F:ATP binding"/>
    <property type="evidence" value="ECO:0007669"/>
    <property type="project" value="UniProtKB-KW"/>
</dbReference>
<comment type="similarity">
    <text evidence="2">Belongs to the TsaE family.</text>
</comment>
<dbReference type="Proteomes" id="UP000324252">
    <property type="component" value="Unassembled WGS sequence"/>
</dbReference>